<accession>A0A4R1KRE2</accession>
<dbReference type="GO" id="GO:0004180">
    <property type="term" value="F:carboxypeptidase activity"/>
    <property type="evidence" value="ECO:0007669"/>
    <property type="project" value="UniProtKB-KW"/>
</dbReference>
<reference evidence="9 10" key="1">
    <citation type="journal article" date="2015" name="Stand. Genomic Sci.">
        <title>Genomic Encyclopedia of Bacterial and Archaeal Type Strains, Phase III: the genomes of soil and plant-associated and newly described type strains.</title>
        <authorList>
            <person name="Whitman W.B."/>
            <person name="Woyke T."/>
            <person name="Klenk H.P."/>
            <person name="Zhou Y."/>
            <person name="Lilburn T.G."/>
            <person name="Beck B.J."/>
            <person name="De Vos P."/>
            <person name="Vandamme P."/>
            <person name="Eisen J.A."/>
            <person name="Garrity G."/>
            <person name="Hugenholtz P."/>
            <person name="Kyrpides N.C."/>
        </authorList>
    </citation>
    <scope>NUCLEOTIDE SEQUENCE [LARGE SCALE GENOMIC DNA]</scope>
    <source>
        <strain evidence="9 10">CECT 8445</strain>
    </source>
</reference>
<dbReference type="GO" id="GO:0009279">
    <property type="term" value="C:cell outer membrane"/>
    <property type="evidence" value="ECO:0007669"/>
    <property type="project" value="UniProtKB-SubCell"/>
</dbReference>
<dbReference type="InterPro" id="IPR036942">
    <property type="entry name" value="Beta-barrel_TonB_sf"/>
</dbReference>
<gene>
    <name evidence="9" type="ORF">DFQ05_1395</name>
</gene>
<dbReference type="GO" id="GO:0044718">
    <property type="term" value="P:siderophore transmembrane transport"/>
    <property type="evidence" value="ECO:0007669"/>
    <property type="project" value="TreeGrafter"/>
</dbReference>
<proteinExistence type="predicted"/>
<dbReference type="InterPro" id="IPR008969">
    <property type="entry name" value="CarboxyPept-like_regulatory"/>
</dbReference>
<dbReference type="SUPFAM" id="SSF49464">
    <property type="entry name" value="Carboxypeptidase regulatory domain-like"/>
    <property type="match status" value="1"/>
</dbReference>
<comment type="subcellular location">
    <subcellularLocation>
        <location evidence="1">Cell outer membrane</location>
        <topology evidence="1">Multi-pass membrane protein</topology>
    </subcellularLocation>
</comment>
<protein>
    <submittedName>
        <fullName evidence="9">Carboxypeptidase family protein</fullName>
    </submittedName>
</protein>
<dbReference type="InterPro" id="IPR057601">
    <property type="entry name" value="Oar-like_b-barrel"/>
</dbReference>
<dbReference type="Gene3D" id="2.60.40.1120">
    <property type="entry name" value="Carboxypeptidase-like, regulatory domain"/>
    <property type="match status" value="1"/>
</dbReference>
<evidence type="ECO:0000259" key="8">
    <source>
        <dbReference type="Pfam" id="PF25183"/>
    </source>
</evidence>
<keyword evidence="4" id="KW-0812">Transmembrane</keyword>
<evidence type="ECO:0000256" key="1">
    <source>
        <dbReference type="ARBA" id="ARBA00004571"/>
    </source>
</evidence>
<keyword evidence="10" id="KW-1185">Reference proteome</keyword>
<evidence type="ECO:0000256" key="3">
    <source>
        <dbReference type="ARBA" id="ARBA00022452"/>
    </source>
</evidence>
<dbReference type="EMBL" id="SMGI01000002">
    <property type="protein sequence ID" value="TCK67616.1"/>
    <property type="molecule type" value="Genomic_DNA"/>
</dbReference>
<evidence type="ECO:0000256" key="6">
    <source>
        <dbReference type="ARBA" id="ARBA00023237"/>
    </source>
</evidence>
<evidence type="ECO:0000313" key="9">
    <source>
        <dbReference type="EMBL" id="TCK67616.1"/>
    </source>
</evidence>
<dbReference type="InterPro" id="IPR039426">
    <property type="entry name" value="TonB-dep_rcpt-like"/>
</dbReference>
<organism evidence="9 10">
    <name type="scientific">Winogradskyella wandonensis</name>
    <dbReference type="NCBI Taxonomy" id="1442586"/>
    <lineage>
        <taxon>Bacteria</taxon>
        <taxon>Pseudomonadati</taxon>
        <taxon>Bacteroidota</taxon>
        <taxon>Flavobacteriia</taxon>
        <taxon>Flavobacteriales</taxon>
        <taxon>Flavobacteriaceae</taxon>
        <taxon>Winogradskyella</taxon>
    </lineage>
</organism>
<keyword evidence="9" id="KW-0378">Hydrolase</keyword>
<keyword evidence="6" id="KW-0998">Cell outer membrane</keyword>
<dbReference type="AlphaFoldDB" id="A0A4R1KRE2"/>
<evidence type="ECO:0000313" key="10">
    <source>
        <dbReference type="Proteomes" id="UP000295714"/>
    </source>
</evidence>
<dbReference type="PANTHER" id="PTHR30069:SF46">
    <property type="entry name" value="OAR PROTEIN"/>
    <property type="match status" value="1"/>
</dbReference>
<keyword evidence="9" id="KW-0645">Protease</keyword>
<dbReference type="Proteomes" id="UP000295714">
    <property type="component" value="Unassembled WGS sequence"/>
</dbReference>
<evidence type="ECO:0000256" key="7">
    <source>
        <dbReference type="SAM" id="SignalP"/>
    </source>
</evidence>
<dbReference type="Gene3D" id="2.40.170.20">
    <property type="entry name" value="TonB-dependent receptor, beta-barrel domain"/>
    <property type="match status" value="1"/>
</dbReference>
<feature type="domain" description="TonB-dependent transporter Oar-like beta-barrel" evidence="8">
    <location>
        <begin position="244"/>
        <end position="316"/>
    </location>
</feature>
<dbReference type="SUPFAM" id="SSF56935">
    <property type="entry name" value="Porins"/>
    <property type="match status" value="1"/>
</dbReference>
<comment type="caution">
    <text evidence="9">The sequence shown here is derived from an EMBL/GenBank/DDBJ whole genome shotgun (WGS) entry which is preliminary data.</text>
</comment>
<dbReference type="Pfam" id="PF13620">
    <property type="entry name" value="CarboxypepD_reg"/>
    <property type="match status" value="1"/>
</dbReference>
<keyword evidence="3" id="KW-1134">Transmembrane beta strand</keyword>
<evidence type="ECO:0000256" key="2">
    <source>
        <dbReference type="ARBA" id="ARBA00022448"/>
    </source>
</evidence>
<dbReference type="GO" id="GO:0015344">
    <property type="term" value="F:siderophore uptake transmembrane transporter activity"/>
    <property type="evidence" value="ECO:0007669"/>
    <property type="project" value="TreeGrafter"/>
</dbReference>
<name>A0A4R1KRE2_9FLAO</name>
<dbReference type="RefSeq" id="WP_132704664.1">
    <property type="nucleotide sequence ID" value="NZ_SMGI01000002.1"/>
</dbReference>
<dbReference type="Pfam" id="PF25183">
    <property type="entry name" value="OMP_b-brl_4"/>
    <property type="match status" value="2"/>
</dbReference>
<feature type="domain" description="TonB-dependent transporter Oar-like beta-barrel" evidence="8">
    <location>
        <begin position="352"/>
        <end position="1003"/>
    </location>
</feature>
<evidence type="ECO:0000256" key="4">
    <source>
        <dbReference type="ARBA" id="ARBA00022692"/>
    </source>
</evidence>
<dbReference type="PANTHER" id="PTHR30069">
    <property type="entry name" value="TONB-DEPENDENT OUTER MEMBRANE RECEPTOR"/>
    <property type="match status" value="1"/>
</dbReference>
<evidence type="ECO:0000256" key="5">
    <source>
        <dbReference type="ARBA" id="ARBA00023136"/>
    </source>
</evidence>
<feature type="chain" id="PRO_5020913120" evidence="7">
    <location>
        <begin position="23"/>
        <end position="1067"/>
    </location>
</feature>
<sequence>MKKITQFLVMTVAFLFATMSFAQGVTTASLNGQVTDVNGDPLPGATVLAVHTPSGTKYGVATDFDGYYRISNMRTGGPYTVTITYVGFKDYVENNVFLALGESKRVSTKLSEDASVLDEVVIVAGTDGVFDSGKTGADTKISRRQVNTLPTISRNIADFARLTPQAKVTGDDVISIAGQNNRFNTIFIDGAVNNDVFGLAGNGTNGGQTGVSPISLDAIESFQINVAPFDVKQSGFAGGSINAITKSGTNTWEGSAYSFLRNQDLAGKTPVDLVGNGEREKLAEFSANIYGARIGGPIIKDKLFFFLNYEREDRETPAPFDFGTYRGNSSLADITNLANFLQSNFGYNPGGFEDSVSSLVSDKFNVKIDWNINDNNALSLKHSYVKALQTSAGSSNQGSINFFNGGLGFESITNSTALELNSRIGNKFSNNLVIGYTTVNDDRDPLGNPFPRVNIRDGAGNINFGSEAFSTANLLEQRVLTLTDNFNIYSGRHTITIGTNNEFSNMKNVFFRQNFGDYRFSSLQDFLDGELPNRYRHGYSLIGGSGDASEGAPEFDFFQTAFYVQDEVNVNDNFRITAGLRFDVPFWADGTVNEDFNTRTVALLEAAGKDLQGARVGKGVNPNVHVSPRLGFNWDVKGENKTQIRGGLGIFTSRVPLVWPGGTYGNNGVTTGFIQLTGSNVPAFNPNPNTQFQDPPQGSGSVGGQIDLFAPDFRLPQVFKTNIAIDQKLPWGITFSADFIWNDNITAVIYENINIAGPQFFTTGAGSRPNYGFQKVDNTYSDIYLASNTGEGSSYNISGTLSKNFITDRLDVRTSATYSYGEADGILDGTSSQNSSQWRNLETVNGSNRPDLSISDFAAGHRVVANSTFEFKWSETIKTRIGLFYEGAEGAPFSYVVDGTGLLADTGSDSALIYVPANESEANLVDTSDLSASEQWTLLDAYIEGNDYLRGRRGQFAERNADRSNWSHIVDLKFAQEFGLKFGDKIHKLELTADIFNFTNLLNKEWGVRTFTNFNQVQLLDFEGFAPDGTTPTFSYNPRNAETDNIIDDRGLVSSRWQMQVGLRYSF</sequence>
<keyword evidence="2" id="KW-0813">Transport</keyword>
<dbReference type="OrthoDB" id="9768147at2"/>
<keyword evidence="5" id="KW-0472">Membrane</keyword>
<feature type="signal peptide" evidence="7">
    <location>
        <begin position="1"/>
        <end position="22"/>
    </location>
</feature>
<keyword evidence="9" id="KW-0121">Carboxypeptidase</keyword>
<keyword evidence="7" id="KW-0732">Signal</keyword>